<proteinExistence type="predicted"/>
<protein>
    <submittedName>
        <fullName evidence="2">Uncharacterized protein</fullName>
    </submittedName>
</protein>
<evidence type="ECO:0000256" key="1">
    <source>
        <dbReference type="SAM" id="MobiDB-lite"/>
    </source>
</evidence>
<evidence type="ECO:0000313" key="3">
    <source>
        <dbReference type="Proteomes" id="UP000324800"/>
    </source>
</evidence>
<evidence type="ECO:0000313" key="2">
    <source>
        <dbReference type="EMBL" id="KAA6354358.1"/>
    </source>
</evidence>
<feature type="non-terminal residue" evidence="2">
    <location>
        <position position="1"/>
    </location>
</feature>
<dbReference type="EMBL" id="SNRW01036460">
    <property type="protein sequence ID" value="KAA6354358.1"/>
    <property type="molecule type" value="Genomic_DNA"/>
</dbReference>
<accession>A0A5J4T820</accession>
<name>A0A5J4T820_9EUKA</name>
<reference evidence="2 3" key="1">
    <citation type="submission" date="2019-03" db="EMBL/GenBank/DDBJ databases">
        <title>Single cell metagenomics reveals metabolic interactions within the superorganism composed of flagellate Streblomastix strix and complex community of Bacteroidetes bacteria on its surface.</title>
        <authorList>
            <person name="Treitli S.C."/>
            <person name="Kolisko M."/>
            <person name="Husnik F."/>
            <person name="Keeling P."/>
            <person name="Hampl V."/>
        </authorList>
    </citation>
    <scope>NUCLEOTIDE SEQUENCE [LARGE SCALE GENOMIC DNA]</scope>
    <source>
        <strain evidence="2">ST1C</strain>
    </source>
</reference>
<comment type="caution">
    <text evidence="2">The sequence shown here is derived from an EMBL/GenBank/DDBJ whole genome shotgun (WGS) entry which is preliminary data.</text>
</comment>
<organism evidence="2 3">
    <name type="scientific">Streblomastix strix</name>
    <dbReference type="NCBI Taxonomy" id="222440"/>
    <lineage>
        <taxon>Eukaryota</taxon>
        <taxon>Metamonada</taxon>
        <taxon>Preaxostyla</taxon>
        <taxon>Oxymonadida</taxon>
        <taxon>Streblomastigidae</taxon>
        <taxon>Streblomastix</taxon>
    </lineage>
</organism>
<feature type="compositionally biased region" description="Polar residues" evidence="1">
    <location>
        <begin position="1"/>
        <end position="17"/>
    </location>
</feature>
<dbReference type="AlphaFoldDB" id="A0A5J4T820"/>
<dbReference type="Proteomes" id="UP000324800">
    <property type="component" value="Unassembled WGS sequence"/>
</dbReference>
<sequence length="132" mass="14636">SRGSWDNGPSGNVSQKQRMNKAPNGDIHILSQTGGDVIQMNMTSQAQLEDYTIRSHLAADLIYRSAAPILEAGLPASARKTDKCTHTSQILYNREKPQWTYIIYQLGSCNWESSVLLLTTRSRGATNQTPEI</sequence>
<feature type="region of interest" description="Disordered" evidence="1">
    <location>
        <begin position="1"/>
        <end position="21"/>
    </location>
</feature>
<gene>
    <name evidence="2" type="ORF">EZS28_050115</name>
</gene>